<dbReference type="AlphaFoldDB" id="A0A9D2WPZ9"/>
<name>A0A9D2WPZ9_9FIRM</name>
<organism evidence="1 2">
    <name type="scientific">Sporotomaculum syntrophicum</name>
    <dbReference type="NCBI Taxonomy" id="182264"/>
    <lineage>
        <taxon>Bacteria</taxon>
        <taxon>Bacillati</taxon>
        <taxon>Bacillota</taxon>
        <taxon>Clostridia</taxon>
        <taxon>Eubacteriales</taxon>
        <taxon>Desulfallaceae</taxon>
        <taxon>Sporotomaculum</taxon>
    </lineage>
</organism>
<dbReference type="Proteomes" id="UP000798488">
    <property type="component" value="Unassembled WGS sequence"/>
</dbReference>
<sequence length="227" mass="27079">MSDMMQDLVYSGPEKTGLRVQQANAYVLGILWALGSYEEYAGTKTISRYFQLRHHRPYFLQVVKQEMALQTKIRTVRHNGKPQCRLNIYNIDMEYLNWLGWQARQALERNYPAMSVGHRDFILAYLEIHSKLDTTIMFKRYKRFRLRIYGNMRFLAELTRVLAAEVGTGIKKPQQVKNRESGISGTLFYQSLRELQALFKYFYNPPLKHFDHEYYEKFSNLLRQWPN</sequence>
<dbReference type="RefSeq" id="WP_161821732.1">
    <property type="nucleotide sequence ID" value="NZ_LSRS01000003.1"/>
</dbReference>
<gene>
    <name evidence="1" type="ORF">SPSYN_01370</name>
</gene>
<proteinExistence type="predicted"/>
<evidence type="ECO:0000313" key="1">
    <source>
        <dbReference type="EMBL" id="KAF1085234.1"/>
    </source>
</evidence>
<dbReference type="OrthoDB" id="1951861at2"/>
<evidence type="ECO:0000313" key="2">
    <source>
        <dbReference type="Proteomes" id="UP000798488"/>
    </source>
</evidence>
<keyword evidence="2" id="KW-1185">Reference proteome</keyword>
<dbReference type="EMBL" id="LSRS01000003">
    <property type="protein sequence ID" value="KAF1085234.1"/>
    <property type="molecule type" value="Genomic_DNA"/>
</dbReference>
<accession>A0A9D2WPZ9</accession>
<protein>
    <submittedName>
        <fullName evidence="1">Uncharacterized protein</fullName>
    </submittedName>
</protein>
<reference evidence="1" key="1">
    <citation type="submission" date="2016-02" db="EMBL/GenBank/DDBJ databases">
        <title>Draft Genome Sequence of Sporotomaculum syntrophicum Strain FB, a Syntrophic Benzoate Degrader.</title>
        <authorList>
            <person name="Nobu M.K."/>
            <person name="Narihiro T."/>
            <person name="Qiu Y.-L."/>
            <person name="Ohashi A."/>
            <person name="Liu W.-T."/>
            <person name="Yuji S."/>
        </authorList>
    </citation>
    <scope>NUCLEOTIDE SEQUENCE</scope>
    <source>
        <strain evidence="1">FB</strain>
    </source>
</reference>
<comment type="caution">
    <text evidence="1">The sequence shown here is derived from an EMBL/GenBank/DDBJ whole genome shotgun (WGS) entry which is preliminary data.</text>
</comment>